<keyword evidence="2" id="KW-1185">Reference proteome</keyword>
<reference evidence="1" key="1">
    <citation type="submission" date="2021-12" db="EMBL/GenBank/DDBJ databases">
        <title>Description of Gramella crocea sp. nov., a new bacterium isolated from activated sludge.</title>
        <authorList>
            <person name="Zhang X."/>
        </authorList>
    </citation>
    <scope>NUCLEOTIDE SEQUENCE</scope>
    <source>
        <strain evidence="1">YB25</strain>
    </source>
</reference>
<dbReference type="AlphaFoldDB" id="A0A9X2A5R7"/>
<dbReference type="RefSeq" id="WP_240095574.1">
    <property type="nucleotide sequence ID" value="NZ_JAJSON010000007.1"/>
</dbReference>
<evidence type="ECO:0000313" key="2">
    <source>
        <dbReference type="Proteomes" id="UP001139344"/>
    </source>
</evidence>
<evidence type="ECO:0000313" key="1">
    <source>
        <dbReference type="EMBL" id="MCG9970351.1"/>
    </source>
</evidence>
<organism evidence="1 2">
    <name type="scientific">Christiangramia crocea</name>
    <dbReference type="NCBI Taxonomy" id="2904124"/>
    <lineage>
        <taxon>Bacteria</taxon>
        <taxon>Pseudomonadati</taxon>
        <taxon>Bacteroidota</taxon>
        <taxon>Flavobacteriia</taxon>
        <taxon>Flavobacteriales</taxon>
        <taxon>Flavobacteriaceae</taxon>
        <taxon>Christiangramia</taxon>
    </lineage>
</organism>
<accession>A0A9X2A5R7</accession>
<dbReference type="Proteomes" id="UP001139344">
    <property type="component" value="Unassembled WGS sequence"/>
</dbReference>
<gene>
    <name evidence="1" type="ORF">LU635_01785</name>
</gene>
<name>A0A9X2A5R7_9FLAO</name>
<dbReference type="EMBL" id="JAJSON010000007">
    <property type="protein sequence ID" value="MCG9970351.1"/>
    <property type="molecule type" value="Genomic_DNA"/>
</dbReference>
<sequence>MKKRIKKHLLGLHGVLIKTVQVHAGFWKVPKETCQEFVTTTFKPEYLDAKSCFRAIRSYQKARSLDIPVGQTKALKQCLAGN</sequence>
<protein>
    <submittedName>
        <fullName evidence="1">Uncharacterized protein</fullName>
    </submittedName>
</protein>
<proteinExistence type="predicted"/>
<comment type="caution">
    <text evidence="1">The sequence shown here is derived from an EMBL/GenBank/DDBJ whole genome shotgun (WGS) entry which is preliminary data.</text>
</comment>